<feature type="transmembrane region" description="Helical" evidence="13">
    <location>
        <begin position="389"/>
        <end position="408"/>
    </location>
</feature>
<dbReference type="Pfam" id="PF22776">
    <property type="entry name" value="K_trans_C"/>
    <property type="match status" value="1"/>
</dbReference>
<dbReference type="InterPro" id="IPR053952">
    <property type="entry name" value="K_trans_C"/>
</dbReference>
<feature type="transmembrane region" description="Helical" evidence="13">
    <location>
        <begin position="414"/>
        <end position="435"/>
    </location>
</feature>
<feature type="transmembrane region" description="Helical" evidence="13">
    <location>
        <begin position="358"/>
        <end position="382"/>
    </location>
</feature>
<keyword evidence="4 13" id="KW-1003">Cell membrane</keyword>
<feature type="transmembrane region" description="Helical" evidence="13">
    <location>
        <begin position="279"/>
        <end position="300"/>
    </location>
</feature>
<sequence>MTEKKLTWGLALGALGVVFGDIGTSPLYAMRETLFGLPVTTLDILGVLSLIFWTLIIVISLKYLAIVFRADNDGEGGILALLALLKQKKPRYEHLFYLIAIFGSGLLLGDGMLTPAISVISAIEGLALFSPAFSPRLMQLLACIILFIIFSVQSKGTGRIGLAFGPVLLVWLLVIAILGVVQIINHPAVLKALNPFYAFEFLYNNGARGYFLLGGVFLVVTGGEALYADIGHFGKTPIRYSWFFIALPSLVLNYFGQGANLILHPEAIENPFYLLAPGWFFIPLFILSMMATIIASQAVISATFSLTKQAVLLGLYPKVPIIQTSKEHIGQVYIPQMNLFLLIGTIFLILTFKSSNGLAHAYGIAVNLTMLLVTLMVAYASVNVWQWSVVKAVVVFSGFCIIDLAFLGANAHKFLTGGWVPVCFALIVAAIMYTWNTGLHYLQKNFYLQKSEISKIVKQLHYKSLNQLKNLTAVFITDTYDQSGGSFLHFLKLSMAVPENILIVSYAVDNKPRIYRNKRFELSQLDERVFRLTLHYGFMDTISIPDALNCLNDQKLLPFELNINALTYFVEIPNVLPTKKRKTLRFFSQEKLFAFLMRNYSANLNIEFYKLPYNRTIAIGTYCIM</sequence>
<evidence type="ECO:0000256" key="10">
    <source>
        <dbReference type="ARBA" id="ARBA00022989"/>
    </source>
</evidence>
<feature type="transmembrane region" description="Helical" evidence="13">
    <location>
        <begin position="209"/>
        <end position="228"/>
    </location>
</feature>
<feature type="domain" description="K+ potassium transporter integral membrane" evidence="14">
    <location>
        <begin position="10"/>
        <end position="458"/>
    </location>
</feature>
<feature type="transmembrane region" description="Helical" evidence="13">
    <location>
        <begin position="95"/>
        <end position="117"/>
    </location>
</feature>
<reference evidence="17" key="1">
    <citation type="journal article" date="2019" name="Int. J. Syst. Evol. Microbiol.">
        <title>The Global Catalogue of Microorganisms (GCM) 10K type strain sequencing project: providing services to taxonomists for standard genome sequencing and annotation.</title>
        <authorList>
            <consortium name="The Broad Institute Genomics Platform"/>
            <consortium name="The Broad Institute Genome Sequencing Center for Infectious Disease"/>
            <person name="Wu L."/>
            <person name="Ma J."/>
        </authorList>
    </citation>
    <scope>NUCLEOTIDE SEQUENCE [LARGE SCALE GENOMIC DNA]</scope>
    <source>
        <strain evidence="17">CCUG 59858</strain>
    </source>
</reference>
<dbReference type="Proteomes" id="UP001595758">
    <property type="component" value="Unassembled WGS sequence"/>
</dbReference>
<evidence type="ECO:0000256" key="9">
    <source>
        <dbReference type="ARBA" id="ARBA00022958"/>
    </source>
</evidence>
<evidence type="ECO:0000313" key="17">
    <source>
        <dbReference type="Proteomes" id="UP001595758"/>
    </source>
</evidence>
<evidence type="ECO:0000256" key="13">
    <source>
        <dbReference type="HAMAP-Rule" id="MF_01522"/>
    </source>
</evidence>
<evidence type="ECO:0000259" key="14">
    <source>
        <dbReference type="Pfam" id="PF02705"/>
    </source>
</evidence>
<dbReference type="PANTHER" id="PTHR30540:SF79">
    <property type="entry name" value="LOW AFFINITY POTASSIUM TRANSPORT SYSTEM PROTEIN KUP"/>
    <property type="match status" value="1"/>
</dbReference>
<dbReference type="HAMAP" id="MF_01522">
    <property type="entry name" value="Kup"/>
    <property type="match status" value="1"/>
</dbReference>
<evidence type="ECO:0000256" key="5">
    <source>
        <dbReference type="ARBA" id="ARBA00022519"/>
    </source>
</evidence>
<accession>A0ABV8CE02</accession>
<comment type="subcellular location">
    <subcellularLocation>
        <location evidence="13">Cell membrane</location>
        <topology evidence="13">Multi-pass membrane protein</topology>
    </subcellularLocation>
    <subcellularLocation>
        <location evidence="1">Membrane</location>
        <topology evidence="1">Multi-pass membrane protein</topology>
    </subcellularLocation>
</comment>
<keyword evidence="6 13" id="KW-0633">Potassium transport</keyword>
<evidence type="ECO:0000256" key="4">
    <source>
        <dbReference type="ARBA" id="ARBA00022475"/>
    </source>
</evidence>
<feature type="transmembrane region" description="Helical" evidence="13">
    <location>
        <begin position="240"/>
        <end position="259"/>
    </location>
</feature>
<keyword evidence="7 13" id="KW-0812">Transmembrane</keyword>
<evidence type="ECO:0000313" key="16">
    <source>
        <dbReference type="EMBL" id="MFC3908167.1"/>
    </source>
</evidence>
<name>A0ABV8CE02_9GAMM</name>
<comment type="catalytic activity">
    <reaction evidence="13">
        <text>K(+)(in) + H(+)(in) = K(+)(out) + H(+)(out)</text>
        <dbReference type="Rhea" id="RHEA:28490"/>
        <dbReference type="ChEBI" id="CHEBI:15378"/>
        <dbReference type="ChEBI" id="CHEBI:29103"/>
    </reaction>
</comment>
<feature type="domain" description="K+ potassium transporter C-terminal" evidence="15">
    <location>
        <begin position="472"/>
        <end position="623"/>
    </location>
</feature>
<dbReference type="RefSeq" id="WP_382341209.1">
    <property type="nucleotide sequence ID" value="NZ_JBHSAB010000003.1"/>
</dbReference>
<keyword evidence="17" id="KW-1185">Reference proteome</keyword>
<organism evidence="16 17">
    <name type="scientific">Legionella dresdenensis</name>
    <dbReference type="NCBI Taxonomy" id="450200"/>
    <lineage>
        <taxon>Bacteria</taxon>
        <taxon>Pseudomonadati</taxon>
        <taxon>Pseudomonadota</taxon>
        <taxon>Gammaproteobacteria</taxon>
        <taxon>Legionellales</taxon>
        <taxon>Legionellaceae</taxon>
        <taxon>Legionella</taxon>
    </lineage>
</organism>
<dbReference type="Pfam" id="PF02705">
    <property type="entry name" value="K_trans"/>
    <property type="match status" value="1"/>
</dbReference>
<comment type="similarity">
    <text evidence="2 13">Belongs to the HAK/KUP transporter (TC 2.A.72) family.</text>
</comment>
<keyword evidence="3 13" id="KW-0813">Transport</keyword>
<evidence type="ECO:0000256" key="1">
    <source>
        <dbReference type="ARBA" id="ARBA00004141"/>
    </source>
</evidence>
<evidence type="ECO:0000256" key="3">
    <source>
        <dbReference type="ARBA" id="ARBA00022448"/>
    </source>
</evidence>
<dbReference type="InterPro" id="IPR053951">
    <property type="entry name" value="K_trans_N"/>
</dbReference>
<keyword evidence="8 13" id="KW-0769">Symport</keyword>
<keyword evidence="12 13" id="KW-0472">Membrane</keyword>
<dbReference type="InterPro" id="IPR023051">
    <property type="entry name" value="Kup"/>
</dbReference>
<feature type="transmembrane region" description="Helical" evidence="13">
    <location>
        <begin position="137"/>
        <end position="153"/>
    </location>
</feature>
<keyword evidence="10 13" id="KW-1133">Transmembrane helix</keyword>
<gene>
    <name evidence="13" type="primary">kup</name>
    <name evidence="16" type="ORF">ACFORL_03645</name>
</gene>
<comment type="caution">
    <text evidence="16">The sequence shown here is derived from an EMBL/GenBank/DDBJ whole genome shotgun (WGS) entry which is preliminary data.</text>
</comment>
<evidence type="ECO:0000256" key="11">
    <source>
        <dbReference type="ARBA" id="ARBA00023065"/>
    </source>
</evidence>
<protein>
    <recommendedName>
        <fullName evidence="13">Probable potassium transport system protein Kup</fullName>
    </recommendedName>
</protein>
<evidence type="ECO:0000259" key="15">
    <source>
        <dbReference type="Pfam" id="PF22776"/>
    </source>
</evidence>
<dbReference type="EMBL" id="JBHSAB010000003">
    <property type="protein sequence ID" value="MFC3908167.1"/>
    <property type="molecule type" value="Genomic_DNA"/>
</dbReference>
<evidence type="ECO:0000256" key="6">
    <source>
        <dbReference type="ARBA" id="ARBA00022538"/>
    </source>
</evidence>
<dbReference type="InterPro" id="IPR003855">
    <property type="entry name" value="K+_transporter"/>
</dbReference>
<feature type="transmembrane region" description="Helical" evidence="13">
    <location>
        <begin position="44"/>
        <end position="65"/>
    </location>
</feature>
<proteinExistence type="inferred from homology"/>
<keyword evidence="5" id="KW-0997">Cell inner membrane</keyword>
<feature type="transmembrane region" description="Helical" evidence="13">
    <location>
        <begin position="160"/>
        <end position="184"/>
    </location>
</feature>
<evidence type="ECO:0000256" key="8">
    <source>
        <dbReference type="ARBA" id="ARBA00022847"/>
    </source>
</evidence>
<dbReference type="PANTHER" id="PTHR30540">
    <property type="entry name" value="OSMOTIC STRESS POTASSIUM TRANSPORTER"/>
    <property type="match status" value="1"/>
</dbReference>
<feature type="transmembrane region" description="Helical" evidence="13">
    <location>
        <begin position="332"/>
        <end position="352"/>
    </location>
</feature>
<evidence type="ECO:0000256" key="12">
    <source>
        <dbReference type="ARBA" id="ARBA00023136"/>
    </source>
</evidence>
<comment type="function">
    <text evidence="13">Transport of potassium into the cell. Likely operates as a K(+):H(+) symporter.</text>
</comment>
<keyword evidence="11 13" id="KW-0406">Ion transport</keyword>
<keyword evidence="9 13" id="KW-0630">Potassium</keyword>
<evidence type="ECO:0000256" key="2">
    <source>
        <dbReference type="ARBA" id="ARBA00007019"/>
    </source>
</evidence>
<evidence type="ECO:0000256" key="7">
    <source>
        <dbReference type="ARBA" id="ARBA00022692"/>
    </source>
</evidence>